<keyword evidence="3" id="KW-1185">Reference proteome</keyword>
<dbReference type="RefSeq" id="WP_139649522.1">
    <property type="nucleotide sequence ID" value="NZ_BAAAZS010000035.1"/>
</dbReference>
<name>A0A5C4UQ92_9ACTN</name>
<organism evidence="2 3">
    <name type="scientific">Streptomyces sedi</name>
    <dbReference type="NCBI Taxonomy" id="555059"/>
    <lineage>
        <taxon>Bacteria</taxon>
        <taxon>Bacillati</taxon>
        <taxon>Actinomycetota</taxon>
        <taxon>Actinomycetes</taxon>
        <taxon>Kitasatosporales</taxon>
        <taxon>Streptomycetaceae</taxon>
        <taxon>Streptomyces</taxon>
    </lineage>
</organism>
<sequence length="100" mass="10666">MNAAMELAEQFNPFTGISPSFGPFAELLESKFGMFLALAWVIGFFACAYFLIEAIGRAAKSKRNGLAGDLDETRGELVRVGAATIGMASLPVLYTILISA</sequence>
<dbReference type="EMBL" id="VDGT01000027">
    <property type="protein sequence ID" value="TNM25841.1"/>
    <property type="molecule type" value="Genomic_DNA"/>
</dbReference>
<dbReference type="Proteomes" id="UP000311713">
    <property type="component" value="Unassembled WGS sequence"/>
</dbReference>
<dbReference type="AlphaFoldDB" id="A0A5C4UQ92"/>
<keyword evidence="1" id="KW-0472">Membrane</keyword>
<evidence type="ECO:0000313" key="3">
    <source>
        <dbReference type="Proteomes" id="UP000311713"/>
    </source>
</evidence>
<accession>A0A5C4UQ92</accession>
<keyword evidence="1" id="KW-0812">Transmembrane</keyword>
<proteinExistence type="predicted"/>
<feature type="transmembrane region" description="Helical" evidence="1">
    <location>
        <begin position="77"/>
        <end position="97"/>
    </location>
</feature>
<protein>
    <submittedName>
        <fullName evidence="2">Uncharacterized protein</fullName>
    </submittedName>
</protein>
<keyword evidence="1" id="KW-1133">Transmembrane helix</keyword>
<feature type="transmembrane region" description="Helical" evidence="1">
    <location>
        <begin position="32"/>
        <end position="56"/>
    </location>
</feature>
<gene>
    <name evidence="2" type="ORF">FH715_25835</name>
</gene>
<reference evidence="2 3" key="1">
    <citation type="submission" date="2019-06" db="EMBL/GenBank/DDBJ databases">
        <title>Draft genome of Streptomyces sedi sp. JCM16909.</title>
        <authorList>
            <person name="Klykleung N."/>
            <person name="Tanasupawat S."/>
            <person name="Kudo T."/>
            <person name="Yuki M."/>
            <person name="Ohkuma M."/>
        </authorList>
    </citation>
    <scope>NUCLEOTIDE SEQUENCE [LARGE SCALE GENOMIC DNA]</scope>
    <source>
        <strain evidence="2 3">JCM 16909</strain>
    </source>
</reference>
<evidence type="ECO:0000313" key="2">
    <source>
        <dbReference type="EMBL" id="TNM25841.1"/>
    </source>
</evidence>
<comment type="caution">
    <text evidence="2">The sequence shown here is derived from an EMBL/GenBank/DDBJ whole genome shotgun (WGS) entry which is preliminary data.</text>
</comment>
<evidence type="ECO:0000256" key="1">
    <source>
        <dbReference type="SAM" id="Phobius"/>
    </source>
</evidence>
<dbReference type="OrthoDB" id="4557964at2"/>